<dbReference type="InterPro" id="IPR039418">
    <property type="entry name" value="LexA-like"/>
</dbReference>
<organism evidence="2 3">
    <name type="scientific">Mesosutterella porci</name>
    <dbReference type="NCBI Taxonomy" id="2915351"/>
    <lineage>
        <taxon>Bacteria</taxon>
        <taxon>Pseudomonadati</taxon>
        <taxon>Pseudomonadota</taxon>
        <taxon>Betaproteobacteria</taxon>
        <taxon>Burkholderiales</taxon>
        <taxon>Sutterellaceae</taxon>
        <taxon>Mesosutterella</taxon>
    </lineage>
</organism>
<accession>A0ABS9MP10</accession>
<proteinExistence type="predicted"/>
<dbReference type="Pfam" id="PF00717">
    <property type="entry name" value="Peptidase_S24"/>
    <property type="match status" value="1"/>
</dbReference>
<dbReference type="RefSeq" id="WP_237977734.1">
    <property type="nucleotide sequence ID" value="NZ_JAKNCT010000001.1"/>
</dbReference>
<keyword evidence="3" id="KW-1185">Reference proteome</keyword>
<dbReference type="Proteomes" id="UP001297600">
    <property type="component" value="Unassembled WGS sequence"/>
</dbReference>
<feature type="domain" description="Peptidase S24/S26A/S26B/S26C" evidence="1">
    <location>
        <begin position="122"/>
        <end position="213"/>
    </location>
</feature>
<protein>
    <submittedName>
        <fullName evidence="2">S24 family peptidase</fullName>
    </submittedName>
</protein>
<evidence type="ECO:0000313" key="2">
    <source>
        <dbReference type="EMBL" id="MCG5030079.1"/>
    </source>
</evidence>
<sequence length="230" mass="25274">MKTASEIRYENLMELLRQFKSVGDLNVAIGRPRADSTLRQIKSGTRFSNGHIRLMGDAVAREIEDRLRLERGWMDHEHGVDKPPEERVLRLAISRPSLTDGRAGWSEDPQAAPRSVLLEASWAAERGISAEGCVAALSEDDAMDPLIQKGDAVVIERGSEDSAGPFAGGIYAALYNGRLRCCRLQTLLDGTLSISYENTRFPREQIPAAMAEKGLVVLGAVLAVSRLRVF</sequence>
<comment type="caution">
    <text evidence="2">The sequence shown here is derived from an EMBL/GenBank/DDBJ whole genome shotgun (WGS) entry which is preliminary data.</text>
</comment>
<reference evidence="2 3" key="1">
    <citation type="submission" date="2022-02" db="EMBL/GenBank/DDBJ databases">
        <title>Mesosutterella porci, a novel member of the family Sutterellaceae from pig feces.</title>
        <authorList>
            <person name="Wylensek D."/>
            <person name="Clavel T."/>
        </authorList>
    </citation>
    <scope>NUCLEOTIDE SEQUENCE [LARGE SCALE GENOMIC DNA]</scope>
    <source>
        <strain evidence="3">oilRF-744-wt-GAM-9</strain>
    </source>
</reference>
<dbReference type="InterPro" id="IPR015927">
    <property type="entry name" value="Peptidase_S24_S26A/B/C"/>
</dbReference>
<evidence type="ECO:0000313" key="3">
    <source>
        <dbReference type="Proteomes" id="UP001297600"/>
    </source>
</evidence>
<gene>
    <name evidence="2" type="ORF">MAF45_01240</name>
</gene>
<dbReference type="EMBL" id="JAKNCT010000001">
    <property type="protein sequence ID" value="MCG5030079.1"/>
    <property type="molecule type" value="Genomic_DNA"/>
</dbReference>
<dbReference type="CDD" id="cd06529">
    <property type="entry name" value="S24_LexA-like"/>
    <property type="match status" value="1"/>
</dbReference>
<evidence type="ECO:0000259" key="1">
    <source>
        <dbReference type="Pfam" id="PF00717"/>
    </source>
</evidence>
<name>A0ABS9MP10_9BURK</name>
<dbReference type="SUPFAM" id="SSF51306">
    <property type="entry name" value="LexA/Signal peptidase"/>
    <property type="match status" value="1"/>
</dbReference>
<dbReference type="InterPro" id="IPR036286">
    <property type="entry name" value="LexA/Signal_pep-like_sf"/>
</dbReference>
<dbReference type="Gene3D" id="2.10.109.10">
    <property type="entry name" value="Umud Fragment, subunit A"/>
    <property type="match status" value="1"/>
</dbReference>